<name>F1LDR6_ASCSU</name>
<organism evidence="1">
    <name type="scientific">Ascaris suum</name>
    <name type="common">Pig roundworm</name>
    <name type="synonym">Ascaris lumbricoides</name>
    <dbReference type="NCBI Taxonomy" id="6253"/>
    <lineage>
        <taxon>Eukaryota</taxon>
        <taxon>Metazoa</taxon>
        <taxon>Ecdysozoa</taxon>
        <taxon>Nematoda</taxon>
        <taxon>Chromadorea</taxon>
        <taxon>Rhabditida</taxon>
        <taxon>Spirurina</taxon>
        <taxon>Ascaridomorpha</taxon>
        <taxon>Ascaridoidea</taxon>
        <taxon>Ascarididae</taxon>
        <taxon>Ascaris</taxon>
    </lineage>
</organism>
<dbReference type="EMBL" id="JI179415">
    <property type="protein sequence ID" value="ADY48270.1"/>
    <property type="molecule type" value="mRNA"/>
</dbReference>
<proteinExistence type="evidence at transcript level"/>
<evidence type="ECO:0000313" key="1">
    <source>
        <dbReference type="EMBL" id="ADY48270.1"/>
    </source>
</evidence>
<sequence>MMTNFTADSWRILNDAQTGVRAINRAEWSTVFREYMVSVSEVVDDRRPIRKELQRPDDLDNMHNKWTFPTALLYARSLFLPLVVTEKYLWIRTLEKSSRSRLLSSASRSCSSLSP</sequence>
<dbReference type="AlphaFoldDB" id="F1LDR6"/>
<protein>
    <submittedName>
        <fullName evidence="1">Uncoordinated protein 58</fullName>
    </submittedName>
</protein>
<accession>F1LDR6</accession>
<reference evidence="1" key="1">
    <citation type="journal article" date="2011" name="Genome Res.">
        <title>Deep small RNA sequencing from the nematode Ascaris reveals conservation, functional diversification, and novel developmental profiles.</title>
        <authorList>
            <person name="Wang J."/>
            <person name="Czech B."/>
            <person name="Crunk A."/>
            <person name="Wallace A."/>
            <person name="Mitreva M."/>
            <person name="Hannon G.J."/>
            <person name="Davis R.E."/>
        </authorList>
    </citation>
    <scope>NUCLEOTIDE SEQUENCE</scope>
</reference>